<evidence type="ECO:0000256" key="1">
    <source>
        <dbReference type="SAM" id="MobiDB-lite"/>
    </source>
</evidence>
<dbReference type="KEGG" id="aagg:ETAA8_27620"/>
<dbReference type="InterPro" id="IPR035890">
    <property type="entry name" value="Anti-sigma-28_factor_FlgM_sf"/>
</dbReference>
<evidence type="ECO:0000313" key="3">
    <source>
        <dbReference type="EMBL" id="QDU27673.1"/>
    </source>
</evidence>
<feature type="region of interest" description="Disordered" evidence="1">
    <location>
        <begin position="14"/>
        <end position="35"/>
    </location>
</feature>
<accession>A0A517YBP1</accession>
<dbReference type="RefSeq" id="WP_145088685.1">
    <property type="nucleotide sequence ID" value="NZ_CP036274.1"/>
</dbReference>
<feature type="domain" description="Anti-sigma-28 factor FlgM C-terminal" evidence="2">
    <location>
        <begin position="36"/>
        <end position="78"/>
    </location>
</feature>
<evidence type="ECO:0000313" key="4">
    <source>
        <dbReference type="Proteomes" id="UP000315017"/>
    </source>
</evidence>
<proteinExistence type="predicted"/>
<gene>
    <name evidence="3" type="ORF">ETAA8_27620</name>
</gene>
<organism evidence="3 4">
    <name type="scientific">Anatilimnocola aggregata</name>
    <dbReference type="NCBI Taxonomy" id="2528021"/>
    <lineage>
        <taxon>Bacteria</taxon>
        <taxon>Pseudomonadati</taxon>
        <taxon>Planctomycetota</taxon>
        <taxon>Planctomycetia</taxon>
        <taxon>Pirellulales</taxon>
        <taxon>Pirellulaceae</taxon>
        <taxon>Anatilimnocola</taxon>
    </lineage>
</organism>
<dbReference type="AlphaFoldDB" id="A0A517YBP1"/>
<dbReference type="SUPFAM" id="SSF101498">
    <property type="entry name" value="Anti-sigma factor FlgM"/>
    <property type="match status" value="1"/>
</dbReference>
<protein>
    <submittedName>
        <fullName evidence="3">Anti-sigma-28 factor, FlgM</fullName>
    </submittedName>
</protein>
<keyword evidence="4" id="KW-1185">Reference proteome</keyword>
<dbReference type="InterPro" id="IPR031316">
    <property type="entry name" value="FlgM_C"/>
</dbReference>
<dbReference type="EMBL" id="CP036274">
    <property type="protein sequence ID" value="QDU27673.1"/>
    <property type="molecule type" value="Genomic_DNA"/>
</dbReference>
<reference evidence="3 4" key="1">
    <citation type="submission" date="2019-02" db="EMBL/GenBank/DDBJ databases">
        <title>Deep-cultivation of Planctomycetes and their phenomic and genomic characterization uncovers novel biology.</title>
        <authorList>
            <person name="Wiegand S."/>
            <person name="Jogler M."/>
            <person name="Boedeker C."/>
            <person name="Pinto D."/>
            <person name="Vollmers J."/>
            <person name="Rivas-Marin E."/>
            <person name="Kohn T."/>
            <person name="Peeters S.H."/>
            <person name="Heuer A."/>
            <person name="Rast P."/>
            <person name="Oberbeckmann S."/>
            <person name="Bunk B."/>
            <person name="Jeske O."/>
            <person name="Meyerdierks A."/>
            <person name="Storesund J.E."/>
            <person name="Kallscheuer N."/>
            <person name="Luecker S."/>
            <person name="Lage O.M."/>
            <person name="Pohl T."/>
            <person name="Merkel B.J."/>
            <person name="Hornburger P."/>
            <person name="Mueller R.-W."/>
            <person name="Bruemmer F."/>
            <person name="Labrenz M."/>
            <person name="Spormann A.M."/>
            <person name="Op den Camp H."/>
            <person name="Overmann J."/>
            <person name="Amann R."/>
            <person name="Jetten M.S.M."/>
            <person name="Mascher T."/>
            <person name="Medema M.H."/>
            <person name="Devos D.P."/>
            <person name="Kaster A.-K."/>
            <person name="Ovreas L."/>
            <person name="Rohde M."/>
            <person name="Galperin M.Y."/>
            <person name="Jogler C."/>
        </authorList>
    </citation>
    <scope>NUCLEOTIDE SEQUENCE [LARGE SCALE GENOMIC DNA]</scope>
    <source>
        <strain evidence="3 4">ETA_A8</strain>
    </source>
</reference>
<dbReference type="Pfam" id="PF04316">
    <property type="entry name" value="FlgM"/>
    <property type="match status" value="1"/>
</dbReference>
<evidence type="ECO:0000259" key="2">
    <source>
        <dbReference type="Pfam" id="PF04316"/>
    </source>
</evidence>
<name>A0A517YBP1_9BACT</name>
<dbReference type="Proteomes" id="UP000315017">
    <property type="component" value="Chromosome"/>
</dbReference>
<sequence length="91" mass="9766">MYIYGSSQIHTAQPLSAPHRPLAAQAPQSRGVSGVDQLDISPEADLISQVHDLPDVRQDKVNSIRAQIASGTYDTDAKLDAALSRLLDEIG</sequence>
<dbReference type="OrthoDB" id="280802at2"/>